<name>A0ABN0US65_9GAMM</name>
<feature type="transmembrane region" description="Helical" evidence="3">
    <location>
        <begin position="395"/>
        <end position="414"/>
    </location>
</feature>
<dbReference type="PANTHER" id="PTHR44227:SF3">
    <property type="entry name" value="PROTEIN O-MANNOSYL-TRANSFERASE TMTC4"/>
    <property type="match status" value="1"/>
</dbReference>
<dbReference type="Proteomes" id="UP001500657">
    <property type="component" value="Unassembled WGS sequence"/>
</dbReference>
<protein>
    <submittedName>
        <fullName evidence="4">Uncharacterized protein</fullName>
    </submittedName>
</protein>
<feature type="transmembrane region" description="Helical" evidence="3">
    <location>
        <begin position="170"/>
        <end position="186"/>
    </location>
</feature>
<reference evidence="4 5" key="1">
    <citation type="journal article" date="2019" name="Int. J. Syst. Evol. Microbiol.">
        <title>The Global Catalogue of Microorganisms (GCM) 10K type strain sequencing project: providing services to taxonomists for standard genome sequencing and annotation.</title>
        <authorList>
            <consortium name="The Broad Institute Genomics Platform"/>
            <consortium name="The Broad Institute Genome Sequencing Center for Infectious Disease"/>
            <person name="Wu L."/>
            <person name="Ma J."/>
        </authorList>
    </citation>
    <scope>NUCLEOTIDE SEQUENCE [LARGE SCALE GENOMIC DNA]</scope>
    <source>
        <strain evidence="4 5">JCM 16242</strain>
    </source>
</reference>
<evidence type="ECO:0000313" key="4">
    <source>
        <dbReference type="EMBL" id="GAA0259785.1"/>
    </source>
</evidence>
<comment type="caution">
    <text evidence="4">The sequence shown here is derived from an EMBL/GenBank/DDBJ whole genome shotgun (WGS) entry which is preliminary data.</text>
</comment>
<evidence type="ECO:0000313" key="5">
    <source>
        <dbReference type="Proteomes" id="UP001500657"/>
    </source>
</evidence>
<keyword evidence="3" id="KW-0812">Transmembrane</keyword>
<keyword evidence="5" id="KW-1185">Reference proteome</keyword>
<keyword evidence="1" id="KW-0677">Repeat</keyword>
<sequence length="692" mass="75094">MRASIRRLLPHLIFATALLATIAVYWSGLSGGFLFDDYPNIVENHGVQPSDASLPSLVRAALSSPSSEFKRPLASLSFAANYLATGLDPYWMKLTNLVIHLLNGLLVFLLARTLFAAVSTSIAAEAAPAGAAPNGWNGHAGVTAALIAGAWMLLPINLTAVIYVVQRMESMANLFVLLGLIGYVVGRQRLLAGSGGRGLLLCLASLSIPTVLGLLAKETAVMLPLYAFLIEWVVFRFRAPPTAIVASSEIARAAHGNGKSDRRIIALFVVLLLLPMAIGLAWLLPGLFHPGRWATRDFTMGTRLLSEARIVTDYVAWTLFPTPGALSFYHDDFPISTGLLTPWTTLISLLFLVGLVVLVLWLRKRQPLVALGIALFLGCHLLTGTVLPLELIYEHRNYFASFGLLLAIVPYLAAPPRPSAGATSVVAAREGHPNPSQPFALPRYTLLAGLIVSWAALTALTAYAWGNPLRLAEDLASRAPQSPRAQYELGRTYIIYSHYKPDSPFTRMAYAPLEKAAALPNSSILPEQALIFMNARMHLPIKDAWWDSMIAKLKASKPGVQDESSLGALTECAREGSCELSTRRMVEAFLAALHHPHPRPRLLATYGDYAWNVLKDHALGERMTEEAVKAQPTEPAYRITLVRMLAAQGRGNEAREALEQLETLNIAGRLDGSIQGLRRLPGMQPAAPSTAP</sequence>
<feature type="transmembrane region" description="Helical" evidence="3">
    <location>
        <begin position="368"/>
        <end position="389"/>
    </location>
</feature>
<feature type="transmembrane region" description="Helical" evidence="3">
    <location>
        <begin position="264"/>
        <end position="284"/>
    </location>
</feature>
<dbReference type="PANTHER" id="PTHR44227">
    <property type="match status" value="1"/>
</dbReference>
<keyword evidence="3" id="KW-1133">Transmembrane helix</keyword>
<feature type="transmembrane region" description="Helical" evidence="3">
    <location>
        <begin position="97"/>
        <end position="119"/>
    </location>
</feature>
<feature type="transmembrane region" description="Helical" evidence="3">
    <location>
        <begin position="340"/>
        <end position="361"/>
    </location>
</feature>
<evidence type="ECO:0000256" key="1">
    <source>
        <dbReference type="ARBA" id="ARBA00022737"/>
    </source>
</evidence>
<feature type="transmembrane region" description="Helical" evidence="3">
    <location>
        <begin position="444"/>
        <end position="465"/>
    </location>
</feature>
<evidence type="ECO:0000256" key="2">
    <source>
        <dbReference type="ARBA" id="ARBA00022803"/>
    </source>
</evidence>
<dbReference type="EMBL" id="BAAAFO010000004">
    <property type="protein sequence ID" value="GAA0259785.1"/>
    <property type="molecule type" value="Genomic_DNA"/>
</dbReference>
<feature type="transmembrane region" description="Helical" evidence="3">
    <location>
        <begin position="12"/>
        <end position="35"/>
    </location>
</feature>
<dbReference type="RefSeq" id="WP_343883281.1">
    <property type="nucleotide sequence ID" value="NZ_BAAAFO010000004.1"/>
</dbReference>
<keyword evidence="3" id="KW-0472">Membrane</keyword>
<feature type="transmembrane region" description="Helical" evidence="3">
    <location>
        <begin position="140"/>
        <end position="164"/>
    </location>
</feature>
<evidence type="ECO:0000256" key="3">
    <source>
        <dbReference type="SAM" id="Phobius"/>
    </source>
</evidence>
<keyword evidence="2" id="KW-0802">TPR repeat</keyword>
<organism evidence="4 5">
    <name type="scientific">Rhodanobacter caeni</name>
    <dbReference type="NCBI Taxonomy" id="657654"/>
    <lineage>
        <taxon>Bacteria</taxon>
        <taxon>Pseudomonadati</taxon>
        <taxon>Pseudomonadota</taxon>
        <taxon>Gammaproteobacteria</taxon>
        <taxon>Lysobacterales</taxon>
        <taxon>Rhodanobacteraceae</taxon>
        <taxon>Rhodanobacter</taxon>
    </lineage>
</organism>
<gene>
    <name evidence="4" type="ORF">GCM10009126_26450</name>
</gene>
<accession>A0ABN0US65</accession>
<proteinExistence type="predicted"/>
<dbReference type="InterPro" id="IPR052346">
    <property type="entry name" value="O-mannosyl-transferase_TMTC"/>
</dbReference>